<dbReference type="EnsemblPlants" id="Solyc04g039965.1.1">
    <property type="protein sequence ID" value="Solyc04g039965.1.1"/>
    <property type="gene ID" value="Solyc04g039965.1"/>
</dbReference>
<dbReference type="Gramene" id="Solyc04g039965.1.1">
    <property type="protein sequence ID" value="Solyc04g039965.1.1"/>
    <property type="gene ID" value="Solyc04g039965.1"/>
</dbReference>
<reference evidence="2" key="1">
    <citation type="journal article" date="2012" name="Nature">
        <title>The tomato genome sequence provides insights into fleshy fruit evolution.</title>
        <authorList>
            <consortium name="Tomato Genome Consortium"/>
        </authorList>
    </citation>
    <scope>NUCLEOTIDE SEQUENCE [LARGE SCALE GENOMIC DNA]</scope>
    <source>
        <strain evidence="2">cv. Heinz 1706</strain>
    </source>
</reference>
<feature type="signal peptide" evidence="1">
    <location>
        <begin position="1"/>
        <end position="22"/>
    </location>
</feature>
<keyword evidence="1" id="KW-0732">Signal</keyword>
<evidence type="ECO:0000256" key="1">
    <source>
        <dbReference type="SAM" id="SignalP"/>
    </source>
</evidence>
<name>A0A3Q7G2X1_SOLLC</name>
<keyword evidence="3" id="KW-1185">Reference proteome</keyword>
<sequence>MAATFSFFFVTILILVFAIVEGRILEHELSSERISDGVEHKLKNQSNYLSLGNLNELPSGDQCKGVITNNLTVDVEYIDSTKENRVHKTPKSGACICATYSKASKRKSL</sequence>
<dbReference type="Proteomes" id="UP000004994">
    <property type="component" value="Chromosome 4"/>
</dbReference>
<evidence type="ECO:0000313" key="2">
    <source>
        <dbReference type="EnsemblPlants" id="Solyc04g039965.1.1"/>
    </source>
</evidence>
<organism evidence="2">
    <name type="scientific">Solanum lycopersicum</name>
    <name type="common">Tomato</name>
    <name type="synonym">Lycopersicon esculentum</name>
    <dbReference type="NCBI Taxonomy" id="4081"/>
    <lineage>
        <taxon>Eukaryota</taxon>
        <taxon>Viridiplantae</taxon>
        <taxon>Streptophyta</taxon>
        <taxon>Embryophyta</taxon>
        <taxon>Tracheophyta</taxon>
        <taxon>Spermatophyta</taxon>
        <taxon>Magnoliopsida</taxon>
        <taxon>eudicotyledons</taxon>
        <taxon>Gunneridae</taxon>
        <taxon>Pentapetalae</taxon>
        <taxon>asterids</taxon>
        <taxon>lamiids</taxon>
        <taxon>Solanales</taxon>
        <taxon>Solanaceae</taxon>
        <taxon>Solanoideae</taxon>
        <taxon>Solaneae</taxon>
        <taxon>Solanum</taxon>
        <taxon>Solanum subgen. Lycopersicon</taxon>
    </lineage>
</organism>
<dbReference type="AlphaFoldDB" id="A0A3Q7G2X1"/>
<proteinExistence type="predicted"/>
<protein>
    <submittedName>
        <fullName evidence="2">Uncharacterized protein</fullName>
    </submittedName>
</protein>
<feature type="chain" id="PRO_5018522958" evidence="1">
    <location>
        <begin position="23"/>
        <end position="109"/>
    </location>
</feature>
<evidence type="ECO:0000313" key="3">
    <source>
        <dbReference type="Proteomes" id="UP000004994"/>
    </source>
</evidence>
<reference evidence="2" key="2">
    <citation type="submission" date="2019-01" db="UniProtKB">
        <authorList>
            <consortium name="EnsemblPlants"/>
        </authorList>
    </citation>
    <scope>IDENTIFICATION</scope>
    <source>
        <strain evidence="2">cv. Heinz 1706</strain>
    </source>
</reference>
<dbReference type="InParanoid" id="A0A3Q7G2X1"/>
<accession>A0A3Q7G2X1</accession>